<protein>
    <recommendedName>
        <fullName evidence="2">Glycosyl transferase family 1 domain-containing protein</fullName>
    </recommendedName>
</protein>
<sequence length="91" mass="10459">MNDILSLPHKYYDSLAAGTPVIVKNSFTTMCNEVRRYGCGIIIDVHDVPASINEILKAYENYGSLQQNLINCIDNFVWDKEKEEQFINFII</sequence>
<dbReference type="AlphaFoldDB" id="A0A645J899"/>
<dbReference type="Gene3D" id="3.40.50.2000">
    <property type="entry name" value="Glycogen Phosphorylase B"/>
    <property type="match status" value="1"/>
</dbReference>
<evidence type="ECO:0000313" key="1">
    <source>
        <dbReference type="EMBL" id="MPN59851.1"/>
    </source>
</evidence>
<organism evidence="1">
    <name type="scientific">bioreactor metagenome</name>
    <dbReference type="NCBI Taxonomy" id="1076179"/>
    <lineage>
        <taxon>unclassified sequences</taxon>
        <taxon>metagenomes</taxon>
        <taxon>ecological metagenomes</taxon>
    </lineage>
</organism>
<proteinExistence type="predicted"/>
<name>A0A645J899_9ZZZZ</name>
<accession>A0A645J899</accession>
<reference evidence="1" key="1">
    <citation type="submission" date="2019-08" db="EMBL/GenBank/DDBJ databases">
        <authorList>
            <person name="Kucharzyk K."/>
            <person name="Murdoch R.W."/>
            <person name="Higgins S."/>
            <person name="Loffler F."/>
        </authorList>
    </citation>
    <scope>NUCLEOTIDE SEQUENCE</scope>
</reference>
<gene>
    <name evidence="1" type="ORF">SDC9_207573</name>
</gene>
<comment type="caution">
    <text evidence="1">The sequence shown here is derived from an EMBL/GenBank/DDBJ whole genome shotgun (WGS) entry which is preliminary data.</text>
</comment>
<evidence type="ECO:0008006" key="2">
    <source>
        <dbReference type="Google" id="ProtNLM"/>
    </source>
</evidence>
<dbReference type="EMBL" id="VSSQ01134348">
    <property type="protein sequence ID" value="MPN59851.1"/>
    <property type="molecule type" value="Genomic_DNA"/>
</dbReference>